<proteinExistence type="predicted"/>
<comment type="caution">
    <text evidence="2">The sequence shown here is derived from an EMBL/GenBank/DDBJ whole genome shotgun (WGS) entry which is preliminary data.</text>
</comment>
<dbReference type="Proteomes" id="UP000234789">
    <property type="component" value="Unassembled WGS sequence"/>
</dbReference>
<gene>
    <name evidence="2" type="ORF">B8V81_1900</name>
</gene>
<evidence type="ECO:0000313" key="3">
    <source>
        <dbReference type="Proteomes" id="UP000234789"/>
    </source>
</evidence>
<dbReference type="EMBL" id="NFEZ01000003">
    <property type="protein sequence ID" value="PLT47676.1"/>
    <property type="molecule type" value="Genomic_DNA"/>
</dbReference>
<organism evidence="2 3">
    <name type="scientific">Paenibacillus pasadenensis</name>
    <dbReference type="NCBI Taxonomy" id="217090"/>
    <lineage>
        <taxon>Bacteria</taxon>
        <taxon>Bacillati</taxon>
        <taxon>Bacillota</taxon>
        <taxon>Bacilli</taxon>
        <taxon>Bacillales</taxon>
        <taxon>Paenibacillaceae</taxon>
        <taxon>Paenibacillus</taxon>
    </lineage>
</organism>
<accession>A0A2N5NBE7</accession>
<name>A0A2N5NBE7_9BACL</name>
<reference evidence="2 3" key="1">
    <citation type="submission" date="2017-05" db="EMBL/GenBank/DDBJ databases">
        <title>Functional genome analysis of Paenibacillus pasadenensis strain R16: insights on endophytic life style and antifungal activity.</title>
        <authorList>
            <person name="Passera A."/>
            <person name="Marcolungo L."/>
            <person name="Casati P."/>
            <person name="Brasca M."/>
            <person name="Quaglino F."/>
            <person name="Delledonne M."/>
        </authorList>
    </citation>
    <scope>NUCLEOTIDE SEQUENCE [LARGE SCALE GENOMIC DNA]</scope>
    <source>
        <strain evidence="2 3">R16</strain>
    </source>
</reference>
<feature type="region of interest" description="Disordered" evidence="1">
    <location>
        <begin position="1"/>
        <end position="37"/>
    </location>
</feature>
<evidence type="ECO:0000256" key="1">
    <source>
        <dbReference type="SAM" id="MobiDB-lite"/>
    </source>
</evidence>
<protein>
    <submittedName>
        <fullName evidence="2">Uncharacterized protein</fullName>
    </submittedName>
</protein>
<sequence length="37" mass="4072">MKWTGLGSSANRSLSQTKRAPKRPCRPGRLSRPSCLS</sequence>
<keyword evidence="3" id="KW-1185">Reference proteome</keyword>
<evidence type="ECO:0000313" key="2">
    <source>
        <dbReference type="EMBL" id="PLT47676.1"/>
    </source>
</evidence>
<feature type="compositionally biased region" description="Polar residues" evidence="1">
    <location>
        <begin position="1"/>
        <end position="18"/>
    </location>
</feature>
<dbReference type="AlphaFoldDB" id="A0A2N5NBE7"/>